<dbReference type="AlphaFoldDB" id="A0A9P1CJ04"/>
<feature type="compositionally biased region" description="Low complexity" evidence="1">
    <location>
        <begin position="87"/>
        <end position="103"/>
    </location>
</feature>
<feature type="compositionally biased region" description="Polar residues" evidence="1">
    <location>
        <begin position="17"/>
        <end position="35"/>
    </location>
</feature>
<dbReference type="EMBL" id="CAMXCT030001691">
    <property type="protein sequence ID" value="CAL4779593.1"/>
    <property type="molecule type" value="Genomic_DNA"/>
</dbReference>
<feature type="non-terminal residue" evidence="2">
    <location>
        <position position="1"/>
    </location>
</feature>
<evidence type="ECO:0000256" key="1">
    <source>
        <dbReference type="SAM" id="MobiDB-lite"/>
    </source>
</evidence>
<reference evidence="2" key="1">
    <citation type="submission" date="2022-10" db="EMBL/GenBank/DDBJ databases">
        <authorList>
            <person name="Chen Y."/>
            <person name="Dougan E. K."/>
            <person name="Chan C."/>
            <person name="Rhodes N."/>
            <person name="Thang M."/>
        </authorList>
    </citation>
    <scope>NUCLEOTIDE SEQUENCE</scope>
</reference>
<comment type="caution">
    <text evidence="2">The sequence shown here is derived from an EMBL/GenBank/DDBJ whole genome shotgun (WGS) entry which is preliminary data.</text>
</comment>
<name>A0A9P1CJ04_9DINO</name>
<dbReference type="OrthoDB" id="448992at2759"/>
<reference evidence="3" key="2">
    <citation type="submission" date="2024-04" db="EMBL/GenBank/DDBJ databases">
        <authorList>
            <person name="Chen Y."/>
            <person name="Shah S."/>
            <person name="Dougan E. K."/>
            <person name="Thang M."/>
            <person name="Chan C."/>
        </authorList>
    </citation>
    <scope>NUCLEOTIDE SEQUENCE [LARGE SCALE GENOMIC DNA]</scope>
</reference>
<gene>
    <name evidence="2" type="ORF">C1SCF055_LOCUS19121</name>
</gene>
<feature type="compositionally biased region" description="Basic and acidic residues" evidence="1">
    <location>
        <begin position="740"/>
        <end position="749"/>
    </location>
</feature>
<feature type="region of interest" description="Disordered" evidence="1">
    <location>
        <begin position="86"/>
        <end position="135"/>
    </location>
</feature>
<proteinExistence type="predicted"/>
<evidence type="ECO:0000313" key="2">
    <source>
        <dbReference type="EMBL" id="CAI3992281.1"/>
    </source>
</evidence>
<evidence type="ECO:0000313" key="4">
    <source>
        <dbReference type="Proteomes" id="UP001152797"/>
    </source>
</evidence>
<organism evidence="2">
    <name type="scientific">Cladocopium goreaui</name>
    <dbReference type="NCBI Taxonomy" id="2562237"/>
    <lineage>
        <taxon>Eukaryota</taxon>
        <taxon>Sar</taxon>
        <taxon>Alveolata</taxon>
        <taxon>Dinophyceae</taxon>
        <taxon>Suessiales</taxon>
        <taxon>Symbiodiniaceae</taxon>
        <taxon>Cladocopium</taxon>
    </lineage>
</organism>
<feature type="region of interest" description="Disordered" evidence="1">
    <location>
        <begin position="826"/>
        <end position="949"/>
    </location>
</feature>
<feature type="compositionally biased region" description="Gly residues" evidence="1">
    <location>
        <begin position="931"/>
        <end position="941"/>
    </location>
</feature>
<feature type="region of interest" description="Disordered" evidence="1">
    <location>
        <begin position="14"/>
        <end position="50"/>
    </location>
</feature>
<dbReference type="EMBL" id="CAMXCT020001691">
    <property type="protein sequence ID" value="CAL1145656.1"/>
    <property type="molecule type" value="Genomic_DNA"/>
</dbReference>
<keyword evidence="4" id="KW-1185">Reference proteome</keyword>
<feature type="region of interest" description="Disordered" evidence="1">
    <location>
        <begin position="740"/>
        <end position="763"/>
    </location>
</feature>
<protein>
    <submittedName>
        <fullName evidence="2">Uncharacterized protein</fullName>
    </submittedName>
</protein>
<accession>A0A9P1CJ04</accession>
<dbReference type="EMBL" id="CAMXCT010001691">
    <property type="protein sequence ID" value="CAI3992281.1"/>
    <property type="molecule type" value="Genomic_DNA"/>
</dbReference>
<feature type="compositionally biased region" description="Basic and acidic residues" evidence="1">
    <location>
        <begin position="111"/>
        <end position="120"/>
    </location>
</feature>
<sequence>VAALWGSPWCCRMATPEGSNQGSSRGSEDGVSSPTDRIGNQPEGTEDGWSTEDWRLWNLGLWNSGASTSPAPTVYDDEWQTGNGGRTTWWTSSTASSDPWTSWRDPWSTWRSEDGHEERAGGGGSDKIVAPEFNGEDDRDGIKARGYLRKVQAWKRVTRLKPAKQALVLYNSLTGKAWRDAEELDVSTLDASDGVEVFISWIKERYLDKEVVKAGKYMSDFFKNFKKLPTQDIRDFNMEFDRHIGKLREVGCMLPGACNAWWYVDKLRLDNGSELNLLASVGNTYELTKLQEAAVVQDRMNRRIWETKRQDPKKNHVYVTEVEDASDELEDMEDLELYDGSGRGTAACKAGSACGKKGHWHKDPICPKNKANGSSGTTAHSTHIVYYTGGETAELEVVVDCACSRTLAGVPWIKNYILFAKKYKIPYMLMEQKENFKFGGPRLYPSTRALVAWLAIQGRWFLVKIAVVSTQVPLLLSRPVLSQLGMHFKMDENKADFCGLGLKDVKLGYTPSGHPSVEALSFHGQPPVWPDRLDWSVIEVHIPRPAPIAEEAYMASAASLGPVKLFYPKVHGYVEELLTRTVLEHESFLNWWNTENLARDFWVESEHFLDRIHVTPRRTFFDPTKWNTSHSPLRETLLESLGDLRESTCIPCYAKCPTLKLEHHWHEDGGPRAEFLWIGRSRFPRKPREPEVASPGPLDVIRSNFAMEDEQGRTGGEVGVHGCALASRLDCARVAHHVDGGVGDPRAEQEQASGADSPLSGRLEEEVLGRGDPTAGEGHAWCDDQAPPRECATVSGGGGLLRELQGLYVQGSQRVLSAMGYGRGEQQSATQCRPGPTGQVGSSSVVNEHYQPPSEPRGSPSGADAVWGSAEGQAEDQSIEQGVTSKDSTDIENPTLGDKGGQHRLLRGGLAGGRSDQGYGGSSGGTSDDQGSGGEGEGESQGGSRTRLKKKAYWKKVEELVRLRRSIREAALPYIPDDEHTVDEIYDQDNLDVDEYDMDQEEGAPKVNLKYPLDYETVRNLPSKRMKRASRKRVTGWARRALLCLTTTLVALAAPVAAEVNEAVVEPLRDMASIFVKPREDEPVALLELFAGSAKLTTEFAAQGYNVLEP</sequence>
<evidence type="ECO:0000313" key="3">
    <source>
        <dbReference type="EMBL" id="CAL1145656.1"/>
    </source>
</evidence>
<dbReference type="Proteomes" id="UP001152797">
    <property type="component" value="Unassembled WGS sequence"/>
</dbReference>